<reference evidence="1 2" key="1">
    <citation type="submission" date="2018-03" db="EMBL/GenBank/DDBJ databases">
        <title>Genomic Encyclopedia of Archaeal and Bacterial Type Strains, Phase II (KMG-II): from individual species to whole genera.</title>
        <authorList>
            <person name="Goeker M."/>
        </authorList>
    </citation>
    <scope>NUCLEOTIDE SEQUENCE [LARGE SCALE GENOMIC DNA]</scope>
    <source>
        <strain evidence="1 2">DSM 44720</strain>
    </source>
</reference>
<evidence type="ECO:0000313" key="1">
    <source>
        <dbReference type="EMBL" id="PRY46821.1"/>
    </source>
</evidence>
<keyword evidence="2" id="KW-1185">Reference proteome</keyword>
<sequence length="110" mass="11971">MEIAQAIDAALRKAAAVWVSVPRRRGRLVWALWRDGAVWVAVGGDQEVPGMVDGAEVVVTLRSPTTHSHLLDTPAVARLVEPDEETVAALRAAHLNGPAEWTEVYRLDLV</sequence>
<dbReference type="AlphaFoldDB" id="A0A2T0TMI2"/>
<dbReference type="Proteomes" id="UP000239494">
    <property type="component" value="Unassembled WGS sequence"/>
</dbReference>
<name>A0A2T0TMI2_9PSEU</name>
<dbReference type="RefSeq" id="WP_245886142.1">
    <property type="nucleotide sequence ID" value="NZ_PVTF01000001.1"/>
</dbReference>
<comment type="caution">
    <text evidence="1">The sequence shown here is derived from an EMBL/GenBank/DDBJ whole genome shotgun (WGS) entry which is preliminary data.</text>
</comment>
<proteinExistence type="predicted"/>
<accession>A0A2T0TMI2</accession>
<gene>
    <name evidence="1" type="ORF">CLV43_1011102</name>
</gene>
<organism evidence="1 2">
    <name type="scientific">Umezawaea tangerina</name>
    <dbReference type="NCBI Taxonomy" id="84725"/>
    <lineage>
        <taxon>Bacteria</taxon>
        <taxon>Bacillati</taxon>
        <taxon>Actinomycetota</taxon>
        <taxon>Actinomycetes</taxon>
        <taxon>Pseudonocardiales</taxon>
        <taxon>Pseudonocardiaceae</taxon>
        <taxon>Umezawaea</taxon>
    </lineage>
</organism>
<protein>
    <recommendedName>
        <fullName evidence="3">Pyridoxamine 5'-phosphate oxidase</fullName>
    </recommendedName>
</protein>
<evidence type="ECO:0008006" key="3">
    <source>
        <dbReference type="Google" id="ProtNLM"/>
    </source>
</evidence>
<evidence type="ECO:0000313" key="2">
    <source>
        <dbReference type="Proteomes" id="UP000239494"/>
    </source>
</evidence>
<dbReference type="EMBL" id="PVTF01000001">
    <property type="protein sequence ID" value="PRY46821.1"/>
    <property type="molecule type" value="Genomic_DNA"/>
</dbReference>